<gene>
    <name evidence="1" type="ORF">DJ533_00435</name>
</gene>
<dbReference type="KEGG" id="adv:DJ533_00435"/>
<geneLocation type="plasmid" evidence="1 2">
    <name>p1_010030</name>
</geneLocation>
<dbReference type="AlphaFoldDB" id="A0A2S2F890"/>
<proteinExistence type="predicted"/>
<accession>A0A2S2F890</accession>
<name>A0A2S2F890_9GAMM</name>
<dbReference type="Proteomes" id="UP000245977">
    <property type="component" value="Plasmid p1_010030"/>
</dbReference>
<dbReference type="EMBL" id="CP029389">
    <property type="protein sequence ID" value="AWL27184.1"/>
    <property type="molecule type" value="Genomic_DNA"/>
</dbReference>
<evidence type="ECO:0000313" key="1">
    <source>
        <dbReference type="EMBL" id="AWL27184.1"/>
    </source>
</evidence>
<dbReference type="STRING" id="1871111.GCA_001704615_00865"/>
<keyword evidence="1" id="KW-0614">Plasmid</keyword>
<reference evidence="1" key="1">
    <citation type="submission" date="2019-08" db="EMBL/GenBank/DDBJ databases">
        <title>The complete genome of Acinetobacter defluvii strain WCHAD010030.</title>
        <authorList>
            <person name="Hu Y."/>
            <person name="Qin J."/>
            <person name="Feng Y."/>
            <person name="Zong Z."/>
        </authorList>
    </citation>
    <scope>NUCLEOTIDE SEQUENCE</scope>
    <source>
        <strain evidence="1">WCHA30</strain>
        <plasmid evidence="1">p1_010030</plasmid>
    </source>
</reference>
<dbReference type="OrthoDB" id="6684064at2"/>
<organism evidence="1 2">
    <name type="scientific">Acinetobacter defluvii</name>
    <dbReference type="NCBI Taxonomy" id="1871111"/>
    <lineage>
        <taxon>Bacteria</taxon>
        <taxon>Pseudomonadati</taxon>
        <taxon>Pseudomonadota</taxon>
        <taxon>Gammaproteobacteria</taxon>
        <taxon>Moraxellales</taxon>
        <taxon>Moraxellaceae</taxon>
        <taxon>Acinetobacter</taxon>
    </lineage>
</organism>
<keyword evidence="2" id="KW-1185">Reference proteome</keyword>
<dbReference type="RefSeq" id="WP_065994747.1">
    <property type="nucleotide sequence ID" value="NZ_CP029389.2"/>
</dbReference>
<protein>
    <submittedName>
        <fullName evidence="1">Uncharacterized protein</fullName>
    </submittedName>
</protein>
<sequence length="327" mass="38052">MGIQKFLIPIALLKAASLAISRDDFLRPNLEVLAIEKGHIIATNSHILFCSKLDIDPEFKVHIPLPHVESFLKKVENFDRYYCELSFDANEKKGLLEIKHCYGAYEAFIQHWDSFIDWQKVVIAKPEKVELSSYPYFDTKYLNTVNEMAQILGVLRGSIYPTGTETVAFVDFKYSEYSDAFVLLMPLCNQPEKIKWAVQCSYDDEIDLRPAESEEIAYKAVRRMKNDLNFSPYRPSEPRCKSRHDNIVVVSWAGSDEEHKKEMFYNQAWFDQPLCQFNNCAQAIRYITELDEVVHCYIPNTDREVITRSVDEVKAFFKRHSMEVLPS</sequence>
<evidence type="ECO:0000313" key="2">
    <source>
        <dbReference type="Proteomes" id="UP000245977"/>
    </source>
</evidence>